<name>A0A7S7LJI4_CRYPV</name>
<gene>
    <name evidence="2" type="ORF">CPATCC_000680</name>
</gene>
<dbReference type="VEuPathDB" id="CryptoDB:CPATCC_0028290"/>
<organism evidence="2 3">
    <name type="scientific">Cryptosporidium parvum</name>
    <dbReference type="NCBI Taxonomy" id="5807"/>
    <lineage>
        <taxon>Eukaryota</taxon>
        <taxon>Sar</taxon>
        <taxon>Alveolata</taxon>
        <taxon>Apicomplexa</taxon>
        <taxon>Conoidasida</taxon>
        <taxon>Coccidia</taxon>
        <taxon>Eucoccidiorida</taxon>
        <taxon>Eimeriorina</taxon>
        <taxon>Cryptosporidiidae</taxon>
        <taxon>Cryptosporidium</taxon>
    </lineage>
</organism>
<evidence type="ECO:0000313" key="3">
    <source>
        <dbReference type="Proteomes" id="UP000593906"/>
    </source>
</evidence>
<keyword evidence="1" id="KW-0812">Transmembrane</keyword>
<sequence length="244" mass="28610">MNIMHRSNVLLYNIECVLEEDKFLEYAFGTNCSEMLVTFDKSIINIIAYKKILHSLESVKLQISGNKELQDDYLGRIEILKLKLEDKLNLELLGDENQPQNIKNLYSHLKPNKNIYEYLESNSTKFAEHSLELPPTSKNNLKPENIDNRLDIKVINERFKDELVELAEEMKCSAFRFQELLRSEKKVLFILEKEQAVNSEKTQKSIQDMKKFIKNSNISFFHTTILFLMSIIFFSLTFIIISIT</sequence>
<dbReference type="Proteomes" id="UP000593906">
    <property type="component" value="Chromosome 2"/>
</dbReference>
<reference evidence="2 3" key="1">
    <citation type="submission" date="2019-09" db="EMBL/GenBank/DDBJ databases">
        <title>Consistent, comparative and evidence-based genome assembly and annotation for Cryptosporidium parvum, C. hominis and C. tyzzeri.</title>
        <authorList>
            <person name="Baptista R.P."/>
            <person name="Li Y."/>
            <person name="Sateriale A."/>
            <person name="Ansell B."/>
            <person name="Jex A."/>
            <person name="Sanders M."/>
            <person name="Brooks K."/>
            <person name="Tracey A."/>
            <person name="Berriman M."/>
            <person name="Striepen B."/>
            <person name="Cotton J.A."/>
            <person name="Kissinger J.C."/>
        </authorList>
    </citation>
    <scope>NUCLEOTIDE SEQUENCE [LARGE SCALE GENOMIC DNA]</scope>
    <source>
        <strain evidence="2 3">IOWA-ATCC</strain>
    </source>
</reference>
<keyword evidence="1" id="KW-1133">Transmembrane helix</keyword>
<dbReference type="AlphaFoldDB" id="A0A7S7LJI4"/>
<evidence type="ECO:0000256" key="1">
    <source>
        <dbReference type="SAM" id="Phobius"/>
    </source>
</evidence>
<dbReference type="EMBL" id="CP044421">
    <property type="protein sequence ID" value="QOY42981.1"/>
    <property type="molecule type" value="Genomic_DNA"/>
</dbReference>
<accession>A0A7S7LJI4</accession>
<proteinExistence type="predicted"/>
<feature type="transmembrane region" description="Helical" evidence="1">
    <location>
        <begin position="219"/>
        <end position="243"/>
    </location>
</feature>
<protein>
    <submittedName>
        <fullName evidence="2">Uncharacterized protein</fullName>
    </submittedName>
</protein>
<keyword evidence="1" id="KW-0472">Membrane</keyword>
<evidence type="ECO:0000313" key="2">
    <source>
        <dbReference type="EMBL" id="QOY42981.1"/>
    </source>
</evidence>